<dbReference type="EMBL" id="BAAAZG010000068">
    <property type="protein sequence ID" value="GAA4102518.1"/>
    <property type="molecule type" value="Genomic_DNA"/>
</dbReference>
<evidence type="ECO:0008006" key="4">
    <source>
        <dbReference type="Google" id="ProtNLM"/>
    </source>
</evidence>
<name>A0ABP7X1Z1_9ACTN</name>
<proteinExistence type="predicted"/>
<keyword evidence="1" id="KW-1133">Transmembrane helix</keyword>
<keyword evidence="1" id="KW-0812">Transmembrane</keyword>
<dbReference type="RefSeq" id="WP_344958157.1">
    <property type="nucleotide sequence ID" value="NZ_BAAAZG010000068.1"/>
</dbReference>
<feature type="transmembrane region" description="Helical" evidence="1">
    <location>
        <begin position="55"/>
        <end position="77"/>
    </location>
</feature>
<gene>
    <name evidence="2" type="ORF">GCM10022214_80530</name>
</gene>
<feature type="transmembrane region" description="Helical" evidence="1">
    <location>
        <begin position="84"/>
        <end position="103"/>
    </location>
</feature>
<protein>
    <recommendedName>
        <fullName evidence="4">PH domain-containing protein</fullName>
    </recommendedName>
</protein>
<evidence type="ECO:0000313" key="3">
    <source>
        <dbReference type="Proteomes" id="UP001500683"/>
    </source>
</evidence>
<evidence type="ECO:0000313" key="2">
    <source>
        <dbReference type="EMBL" id="GAA4102518.1"/>
    </source>
</evidence>
<evidence type="ECO:0000256" key="1">
    <source>
        <dbReference type="SAM" id="Phobius"/>
    </source>
</evidence>
<accession>A0ABP7X1Z1</accession>
<keyword evidence="3" id="KW-1185">Reference proteome</keyword>
<reference evidence="3" key="1">
    <citation type="journal article" date="2019" name="Int. J. Syst. Evol. Microbiol.">
        <title>The Global Catalogue of Microorganisms (GCM) 10K type strain sequencing project: providing services to taxonomists for standard genome sequencing and annotation.</title>
        <authorList>
            <consortium name="The Broad Institute Genomics Platform"/>
            <consortium name="The Broad Institute Genome Sequencing Center for Infectious Disease"/>
            <person name="Wu L."/>
            <person name="Ma J."/>
        </authorList>
    </citation>
    <scope>NUCLEOTIDE SEQUENCE [LARGE SCALE GENOMIC DNA]</scope>
    <source>
        <strain evidence="3">JCM 16702</strain>
    </source>
</reference>
<keyword evidence="1" id="KW-0472">Membrane</keyword>
<dbReference type="Proteomes" id="UP001500683">
    <property type="component" value="Unassembled WGS sequence"/>
</dbReference>
<organism evidence="2 3">
    <name type="scientific">Actinomadura miaoliensis</name>
    <dbReference type="NCBI Taxonomy" id="430685"/>
    <lineage>
        <taxon>Bacteria</taxon>
        <taxon>Bacillati</taxon>
        <taxon>Actinomycetota</taxon>
        <taxon>Actinomycetes</taxon>
        <taxon>Streptosporangiales</taxon>
        <taxon>Thermomonosporaceae</taxon>
        <taxon>Actinomadura</taxon>
    </lineage>
</organism>
<comment type="caution">
    <text evidence="2">The sequence shown here is derived from an EMBL/GenBank/DDBJ whole genome shotgun (WGS) entry which is preliminary data.</text>
</comment>
<sequence length="219" mass="23727">MTRPRPADAARVARRLMSFDAKGTASLVLWVTRRRDGVPPGATAVPYSAAQTTPMLMWLFAMVVELVGLEVVLRAVGAPGPLRVAVLIVDAYSLLIVLAVIAACVTRPHVVSDGELRVRYGAFFDLRVPRERIASVRRVRDFNESRLFRLEDEVLTVAVSSQTSVVVELTGPVTVVRPLGGLGRARTIRFFADDPDAAVRALRGAPSEDQPGGTRVGSR</sequence>